<dbReference type="EMBL" id="DTGT01000160">
    <property type="protein sequence ID" value="HGH60665.1"/>
    <property type="molecule type" value="Genomic_DNA"/>
</dbReference>
<organism evidence="4">
    <name type="scientific">Desulfomonile tiedjei</name>
    <dbReference type="NCBI Taxonomy" id="2358"/>
    <lineage>
        <taxon>Bacteria</taxon>
        <taxon>Pseudomonadati</taxon>
        <taxon>Thermodesulfobacteriota</taxon>
        <taxon>Desulfomonilia</taxon>
        <taxon>Desulfomonilales</taxon>
        <taxon>Desulfomonilaceae</taxon>
        <taxon>Desulfomonile</taxon>
    </lineage>
</organism>
<feature type="transmembrane region" description="Helical" evidence="2">
    <location>
        <begin position="12"/>
        <end position="30"/>
    </location>
</feature>
<evidence type="ECO:0000256" key="1">
    <source>
        <dbReference type="SAM" id="Coils"/>
    </source>
</evidence>
<gene>
    <name evidence="4" type="ORF">ENV54_05135</name>
</gene>
<feature type="domain" description="Mce/MlaD" evidence="3">
    <location>
        <begin position="37"/>
        <end position="113"/>
    </location>
</feature>
<evidence type="ECO:0000256" key="2">
    <source>
        <dbReference type="SAM" id="Phobius"/>
    </source>
</evidence>
<keyword evidence="2" id="KW-0472">Membrane</keyword>
<dbReference type="Pfam" id="PF02470">
    <property type="entry name" value="MlaD"/>
    <property type="match status" value="1"/>
</dbReference>
<dbReference type="Gene3D" id="1.10.287.950">
    <property type="entry name" value="Methyl-accepting chemotaxis protein"/>
    <property type="match status" value="1"/>
</dbReference>
<evidence type="ECO:0000313" key="4">
    <source>
        <dbReference type="EMBL" id="HGH60665.1"/>
    </source>
</evidence>
<keyword evidence="1" id="KW-0175">Coiled coil</keyword>
<name>A0A7C4ES79_9BACT</name>
<dbReference type="InterPro" id="IPR052336">
    <property type="entry name" value="MlaD_Phospholipid_Transporter"/>
</dbReference>
<dbReference type="PANTHER" id="PTHR33371">
    <property type="entry name" value="INTERMEMBRANE PHOSPHOLIPID TRANSPORT SYSTEM BINDING PROTEIN MLAD-RELATED"/>
    <property type="match status" value="1"/>
</dbReference>
<sequence length="290" mass="32632">MTGQSRKLKIGIFFLASLLIAATALIWIGSSRFFEDSKTVVAYFTESVQGLESDSPVKFRGVPVGRVKAIRMAPDGRLIEVVMGLQKNFKLTEDLGVKMNLMGLTGQKYIEMDTFRPEQAKEMIDLNFKPPYHVIATYPSDIREIGNALEKIFQKINAVDVDRLSSSLLRISTRLDKMLGDPKVENLAPDLADAVKEIKEASKKINDEINRMQPAKNITKTLEKVSDLIQESTDTIRSADRAIRRADNNLNRLSQKLERSADNLIDFTRMIKNKPSSIIFGGEEKAQPKR</sequence>
<protein>
    <submittedName>
        <fullName evidence="4">MCE family protein</fullName>
    </submittedName>
</protein>
<reference evidence="4" key="1">
    <citation type="journal article" date="2020" name="mSystems">
        <title>Genome- and Community-Level Interaction Insights into Carbon Utilization and Element Cycling Functions of Hydrothermarchaeota in Hydrothermal Sediment.</title>
        <authorList>
            <person name="Zhou Z."/>
            <person name="Liu Y."/>
            <person name="Xu W."/>
            <person name="Pan J."/>
            <person name="Luo Z.H."/>
            <person name="Li M."/>
        </authorList>
    </citation>
    <scope>NUCLEOTIDE SEQUENCE [LARGE SCALE GENOMIC DNA]</scope>
    <source>
        <strain evidence="4">SpSt-769</strain>
    </source>
</reference>
<proteinExistence type="predicted"/>
<keyword evidence="2" id="KW-0812">Transmembrane</keyword>
<dbReference type="AlphaFoldDB" id="A0A7C4ES79"/>
<accession>A0A7C4ES79</accession>
<dbReference type="InterPro" id="IPR003399">
    <property type="entry name" value="Mce/MlaD"/>
</dbReference>
<dbReference type="PANTHER" id="PTHR33371:SF4">
    <property type="entry name" value="INTERMEMBRANE PHOSPHOLIPID TRANSPORT SYSTEM BINDING PROTEIN MLAD"/>
    <property type="match status" value="1"/>
</dbReference>
<keyword evidence="2" id="KW-1133">Transmembrane helix</keyword>
<comment type="caution">
    <text evidence="4">The sequence shown here is derived from an EMBL/GenBank/DDBJ whole genome shotgun (WGS) entry which is preliminary data.</text>
</comment>
<feature type="coiled-coil region" evidence="1">
    <location>
        <begin position="191"/>
        <end position="263"/>
    </location>
</feature>
<evidence type="ECO:0000259" key="3">
    <source>
        <dbReference type="Pfam" id="PF02470"/>
    </source>
</evidence>